<accession>A0A177ABH9</accession>
<dbReference type="Gene3D" id="1.10.1200.10">
    <property type="entry name" value="ACP-like"/>
    <property type="match status" value="2"/>
</dbReference>
<feature type="domain" description="Ketosynthase family 3 (KS3)" evidence="6">
    <location>
        <begin position="395"/>
        <end position="826"/>
    </location>
</feature>
<dbReference type="PANTHER" id="PTHR43775:SF45">
    <property type="entry name" value="CONIDIAL PIGMENT POLYKETIDE SYNTHASE ALB1"/>
    <property type="match status" value="1"/>
</dbReference>
<reference evidence="8" key="1">
    <citation type="submission" date="2016-03" db="EMBL/GenBank/DDBJ databases">
        <title>Updated assembly of Pseudogymnoascus destructans, the fungus causing white-nose syndrome of bats.</title>
        <authorList>
            <person name="Palmer J.M."/>
            <person name="Drees K.P."/>
            <person name="Foster J.T."/>
            <person name="Lindner D.L."/>
        </authorList>
    </citation>
    <scope>NUCLEOTIDE SEQUENCE [LARGE SCALE GENOMIC DNA]</scope>
    <source>
        <strain evidence="8">20631-21</strain>
    </source>
</reference>
<evidence type="ECO:0000259" key="5">
    <source>
        <dbReference type="PROSITE" id="PS50075"/>
    </source>
</evidence>
<protein>
    <submittedName>
        <fullName evidence="8">Type I Iterative Polyketide synthase (PKS)</fullName>
    </submittedName>
</protein>
<dbReference type="PROSITE" id="PS52004">
    <property type="entry name" value="KS3_2"/>
    <property type="match status" value="1"/>
</dbReference>
<dbReference type="FunFam" id="3.40.50.1820:FF:000116">
    <property type="entry name" value="Sterigmatocystin biosynthesis polyketide synthase"/>
    <property type="match status" value="1"/>
</dbReference>
<proteinExistence type="predicted"/>
<dbReference type="PROSITE" id="PS00606">
    <property type="entry name" value="KS3_1"/>
    <property type="match status" value="1"/>
</dbReference>
<dbReference type="InterPro" id="IPR036736">
    <property type="entry name" value="ACP-like_sf"/>
</dbReference>
<dbReference type="SUPFAM" id="SSF55048">
    <property type="entry name" value="Probable ACP-binding domain of malonyl-CoA ACP transacylase"/>
    <property type="match status" value="1"/>
</dbReference>
<evidence type="ECO:0000313" key="8">
    <source>
        <dbReference type="EMBL" id="OAF59476.1"/>
    </source>
</evidence>
<gene>
    <name evidence="8" type="ORF">VC83_03754</name>
</gene>
<dbReference type="Gene3D" id="3.40.50.1820">
    <property type="entry name" value="alpha/beta hydrolase"/>
    <property type="match status" value="1"/>
</dbReference>
<evidence type="ECO:0000256" key="3">
    <source>
        <dbReference type="ARBA" id="ARBA00022679"/>
    </source>
</evidence>
<evidence type="ECO:0000259" key="7">
    <source>
        <dbReference type="PROSITE" id="PS52019"/>
    </source>
</evidence>
<dbReference type="Gene3D" id="3.10.129.110">
    <property type="entry name" value="Polyketide synthase dehydratase"/>
    <property type="match status" value="1"/>
</dbReference>
<feature type="region of interest" description="N-terminal hotdog fold" evidence="4">
    <location>
        <begin position="1316"/>
        <end position="1449"/>
    </location>
</feature>
<dbReference type="GeneID" id="36286828"/>
<dbReference type="FunFam" id="3.10.129.110:FF:000001">
    <property type="entry name" value="Sterigmatocystin biosynthesis polyketide synthase"/>
    <property type="match status" value="1"/>
</dbReference>
<dbReference type="NCBIfam" id="TIGR04532">
    <property type="entry name" value="PT_fungal_PKS"/>
    <property type="match status" value="1"/>
</dbReference>
<feature type="active site" description="Proton donor; for dehydratase activity" evidence="4">
    <location>
        <position position="1535"/>
    </location>
</feature>
<keyword evidence="2" id="KW-0597">Phosphoprotein</keyword>
<dbReference type="PANTHER" id="PTHR43775">
    <property type="entry name" value="FATTY ACID SYNTHASE"/>
    <property type="match status" value="1"/>
</dbReference>
<dbReference type="GO" id="GO:0004315">
    <property type="term" value="F:3-oxoacyl-[acyl-carrier-protein] synthase activity"/>
    <property type="evidence" value="ECO:0007669"/>
    <property type="project" value="InterPro"/>
</dbReference>
<dbReference type="Pfam" id="PF00550">
    <property type="entry name" value="PP-binding"/>
    <property type="match status" value="2"/>
</dbReference>
<dbReference type="Pfam" id="PF14765">
    <property type="entry name" value="PS-DH"/>
    <property type="match status" value="1"/>
</dbReference>
<dbReference type="Pfam" id="PF16073">
    <property type="entry name" value="SAT"/>
    <property type="match status" value="1"/>
</dbReference>
<organism evidence="8">
    <name type="scientific">Pseudogymnoascus destructans</name>
    <dbReference type="NCBI Taxonomy" id="655981"/>
    <lineage>
        <taxon>Eukaryota</taxon>
        <taxon>Fungi</taxon>
        <taxon>Dikarya</taxon>
        <taxon>Ascomycota</taxon>
        <taxon>Pezizomycotina</taxon>
        <taxon>Leotiomycetes</taxon>
        <taxon>Thelebolales</taxon>
        <taxon>Thelebolaceae</taxon>
        <taxon>Pseudogymnoascus</taxon>
    </lineage>
</organism>
<dbReference type="EMBL" id="KV441393">
    <property type="protein sequence ID" value="OAF59476.1"/>
    <property type="molecule type" value="Genomic_DNA"/>
</dbReference>
<name>A0A177ABH9_9PEZI</name>
<dbReference type="Pfam" id="PF00109">
    <property type="entry name" value="ketoacyl-synt"/>
    <property type="match status" value="1"/>
</dbReference>
<dbReference type="GO" id="GO:0004312">
    <property type="term" value="F:fatty acid synthase activity"/>
    <property type="evidence" value="ECO:0007669"/>
    <property type="project" value="TreeGrafter"/>
</dbReference>
<dbReference type="Gene3D" id="3.30.70.3290">
    <property type="match status" value="1"/>
</dbReference>
<dbReference type="SUPFAM" id="SSF53901">
    <property type="entry name" value="Thiolase-like"/>
    <property type="match status" value="1"/>
</dbReference>
<dbReference type="PROSITE" id="PS50075">
    <property type="entry name" value="CARRIER"/>
    <property type="match status" value="2"/>
</dbReference>
<dbReference type="RefSeq" id="XP_024324759.1">
    <property type="nucleotide sequence ID" value="XM_024467397.1"/>
</dbReference>
<sequence length="2132" mass="234188">MLPTLCGGIYDPVSLRMQSRTEIMTSCQVLLFGDLAIRFEDELRQLVHVGGNESLRSFFDQVSYALRQEFGNLPRSQQDLFPRFTTLVDLVSKLAETEGNPVLRFTLLPVCEIGQFIRYFGEGSRLYPSATDSYCLGLCAGGFAAAAVSTSHTLAELIPAGVEAVITAFRTALCTVGICNDIEGPNHDRHHQSWSAVVNIQDDEASKLIKQFILEKGLPHISKPYLSAITPSNVTISGPPSILKEFFAAYSLKFYYIPVELPYHAPHLFHPRDVDEIICRFDDKLLGSYKPRIPIWSPASGKPILAENFKALLHKVVTDTLRGPVQWKNILESTAKLLGYRDFQECAIHALSSNASSLLSSAISRGTKMLVTVIDLSAKTGSLPQPRRHCGRLDQSKIAVVGYSGRFPDSASNEEFWELLHAGKDVHRLVPKDRFDWEAHYDPTGKTKNTSRVKYGCFIKEPGLFDARFFNISPREAENTDPAQRLAITTTYEALEMAGMVPNRTPSTQQDRIGVFYGVTSDDWREVNSGQDVETYFIPGGNRAFVPGRISYFFRFSGPSLSIDTACSSSFAAVQIACSNLWRGECDTAIAGGTNVLTNPDNFAGLDRGHFLTTTGNCNAFDDKASGYCRADAVGSVILKRLEDAQADNDPIFGVIVGAYTNHCGQTDSITRPHEGDQTSVFKRIIRHANVNPLDISYVEMHGTGTQAGDATEMNSVLSVFVPERKRMPDHPLYLGSVKANIGHAESASGVTSLIKVLMMMKHNEIPPHCGIKTRINHKYPLDLKERNVNIAATSVPWHRTASGKRSVFLNNFSAAGGNTAVLLEDAPVLSHSNDISSDPRSTHLVAITGKSAKSLNDNIKSLIKFLELNPDTPLPALSYTTTARRMHYSHRTIFSGSDIKSISDALKNRAADSDLKPLSNTASNPKIAFAFSGQGSLYSGIGRQLFESHPGFKANILRFDCIAQQQGFPSFLPVVDGTASDVDGVETVAAHLALSCIQMAICRLWISWGVQPNLTIGHSLGEYAALQAAGVLTPSDVIYLVGTRAQLLSSHCRRGTHTMLSIKASSDDIKPCLVESACEIACINQPTNNVISGPSEEVNRLMLSFQSKGYECIKLDIPFAFHSAQVDPILEGFESAAGSIRYQIPSLPYISPLLGLVISDGCTLNASYVARACRSAVNFQGALKSAEEASLIDHQTIWIEIGSHPACSGMIKGTIGPQSTTIPSLKKDVDTWKVLTRGLETLYLNRVNIEWNEWHRDFKSSHTVLQLPRYNWDLKNYWIQYRNNFCLTKGEGAAVIDVPPVETRPNFVYLSPSVQRILEEHHAADISNILVESDIQDPRLAPVFQGHKVNGTPLGPSSLYADIAMTIANYMMKEINMQGSDTGLDIGGMKVDKPLIALPAGNPQLFRVSGLANWALKTISLAFYSVDDQGGKKADHATCHVKLTSNQTWLQDWKRNAYLIKSRIASLQKDVDGGESNKLKRGLVYKLFGAIVDYDNQYQGMQEVILDSNELEATAKVTFQVGDGGYCFSPHWVDSLGHIAGFIMNGNDNVGSKNQVFINHGWDAMRCATTFAHGKTYQTYNKMQLVEGALYAGDTYILEEGNIVAIFEGVKFLGIPRRVLDQVLPLKPRVVKNAAVPRRPMAGTSPISAAKQLPKLPIAPGANITKLTSNDIISQVMAIVSDEARIDPSELKPETEFADFGIDSLLSLTILGRLRDDAGLDLPSTLFADYPTVEKLQNFIGVDRSPSLSSVSSSQDDMDVLTAELVSEPDTDRVADIIRSTISEETGVPIEELTVSARLSELGIDSLLALTTMGKLSEALDIELPQSLFVENDTLHDLELALDMTIKRTSIKICPNAAKLQTIQEVNNVDTAPYATSVLLQGNSKTPTKKLFLFPDGSGSATSYSSLARISPNIAVYGLNCPWMKTPEDMTVPLEQLTSKYLLEIRRLQPHGPYYLGGWSAGGICAYEAAQQLSHAGESTARLILIDSPNPVGLENPPQQMYDFFDSLGIFGEGGKPPPSWLRPHFDAFIRLLDEYKVKAFNGKLETHMVYARDGICKLPSDPRPEIRPDDPREMLWLLNNRTDFSGSGWCELVGRENMRITVLDDVNHFTMMEAGPEIGKLSAFIRKAVE</sequence>
<dbReference type="InterPro" id="IPR049900">
    <property type="entry name" value="PKS_mFAS_DH"/>
</dbReference>
<dbReference type="InterPro" id="IPR016036">
    <property type="entry name" value="Malonyl_transacylase_ACP-bd"/>
</dbReference>
<dbReference type="FunFam" id="3.40.47.10:FF:000031">
    <property type="entry name" value="Sterigmatocystin biosynthesis polyketide synthase"/>
    <property type="match status" value="1"/>
</dbReference>
<dbReference type="InterPro" id="IPR050091">
    <property type="entry name" value="PKS_NRPS_Biosynth_Enz"/>
</dbReference>
<dbReference type="Gene3D" id="3.40.47.10">
    <property type="match status" value="1"/>
</dbReference>
<dbReference type="SMART" id="SM00827">
    <property type="entry name" value="PKS_AT"/>
    <property type="match status" value="1"/>
</dbReference>
<dbReference type="PROSITE" id="PS00012">
    <property type="entry name" value="PHOSPHOPANTETHEINE"/>
    <property type="match status" value="1"/>
</dbReference>
<dbReference type="FunFam" id="1.10.1200.10:FF:000011">
    <property type="entry name" value="Sterigmatocystin biosynthesis polyketide synthase"/>
    <property type="match status" value="1"/>
</dbReference>
<dbReference type="InterPro" id="IPR006162">
    <property type="entry name" value="Ppantetheine_attach_site"/>
</dbReference>
<dbReference type="Gene3D" id="3.40.366.10">
    <property type="entry name" value="Malonyl-Coenzyme A Acyl Carrier Protein, domain 2"/>
    <property type="match status" value="2"/>
</dbReference>
<dbReference type="Gene3D" id="3.30.70.250">
    <property type="entry name" value="Malonyl-CoA ACP transacylase, ACP-binding"/>
    <property type="match status" value="1"/>
</dbReference>
<dbReference type="Pfam" id="PF22621">
    <property type="entry name" value="CurL-like_PKS_C"/>
    <property type="match status" value="1"/>
</dbReference>
<feature type="domain" description="Carrier" evidence="5">
    <location>
        <begin position="1770"/>
        <end position="1847"/>
    </location>
</feature>
<dbReference type="InterPro" id="IPR049551">
    <property type="entry name" value="PKS_DH_C"/>
</dbReference>
<dbReference type="InterPro" id="IPR001227">
    <property type="entry name" value="Ac_transferase_dom_sf"/>
</dbReference>
<dbReference type="VEuPathDB" id="FungiDB:GMDG_02728"/>
<evidence type="ECO:0000256" key="4">
    <source>
        <dbReference type="PROSITE-ProRule" id="PRU01363"/>
    </source>
</evidence>
<dbReference type="GO" id="GO:0031177">
    <property type="term" value="F:phosphopantetheine binding"/>
    <property type="evidence" value="ECO:0007669"/>
    <property type="project" value="InterPro"/>
</dbReference>
<keyword evidence="1" id="KW-0596">Phosphopantetheine</keyword>
<dbReference type="InterPro" id="IPR014043">
    <property type="entry name" value="Acyl_transferase_dom"/>
</dbReference>
<keyword evidence="3" id="KW-0808">Transferase</keyword>
<dbReference type="InterPro" id="IPR029058">
    <property type="entry name" value="AB_hydrolase_fold"/>
</dbReference>
<dbReference type="InterPro" id="IPR030918">
    <property type="entry name" value="PT_fungal_PKS"/>
</dbReference>
<dbReference type="InterPro" id="IPR042104">
    <property type="entry name" value="PKS_dehydratase_sf"/>
</dbReference>
<dbReference type="InterPro" id="IPR014031">
    <property type="entry name" value="Ketoacyl_synth_C"/>
</dbReference>
<dbReference type="InterPro" id="IPR020841">
    <property type="entry name" value="PKS_Beta-ketoAc_synthase_dom"/>
</dbReference>
<dbReference type="InterPro" id="IPR016035">
    <property type="entry name" value="Acyl_Trfase/lysoPLipase"/>
</dbReference>
<dbReference type="SUPFAM" id="SSF47336">
    <property type="entry name" value="ACP-like"/>
    <property type="match status" value="2"/>
</dbReference>
<dbReference type="InterPro" id="IPR001031">
    <property type="entry name" value="Thioesterase"/>
</dbReference>
<feature type="domain" description="Carrier" evidence="5">
    <location>
        <begin position="1668"/>
        <end position="1745"/>
    </location>
</feature>
<dbReference type="PROSITE" id="PS52019">
    <property type="entry name" value="PKS_MFAS_DH"/>
    <property type="match status" value="1"/>
</dbReference>
<dbReference type="SUPFAM" id="SSF53474">
    <property type="entry name" value="alpha/beta-Hydrolases"/>
    <property type="match status" value="1"/>
</dbReference>
<dbReference type="SMART" id="SM00823">
    <property type="entry name" value="PKS_PP"/>
    <property type="match status" value="2"/>
</dbReference>
<dbReference type="InterPro" id="IPR016039">
    <property type="entry name" value="Thiolase-like"/>
</dbReference>
<dbReference type="Pfam" id="PF00975">
    <property type="entry name" value="Thioesterase"/>
    <property type="match status" value="1"/>
</dbReference>
<dbReference type="SMART" id="SM00825">
    <property type="entry name" value="PKS_KS"/>
    <property type="match status" value="1"/>
</dbReference>
<feature type="region of interest" description="C-terminal hotdog fold" evidence="4">
    <location>
        <begin position="1477"/>
        <end position="1622"/>
    </location>
</feature>
<dbReference type="eggNOG" id="KOG1202">
    <property type="taxonomic scope" value="Eukaryota"/>
</dbReference>
<dbReference type="InterPro" id="IPR009081">
    <property type="entry name" value="PP-bd_ACP"/>
</dbReference>
<dbReference type="Pfam" id="PF00698">
    <property type="entry name" value="Acyl_transf_1"/>
    <property type="match status" value="1"/>
</dbReference>
<dbReference type="InterPro" id="IPR020806">
    <property type="entry name" value="PKS_PP-bd"/>
</dbReference>
<evidence type="ECO:0000259" key="6">
    <source>
        <dbReference type="PROSITE" id="PS52004"/>
    </source>
</evidence>
<evidence type="ECO:0000256" key="1">
    <source>
        <dbReference type="ARBA" id="ARBA00022450"/>
    </source>
</evidence>
<dbReference type="GO" id="GO:0044550">
    <property type="term" value="P:secondary metabolite biosynthetic process"/>
    <property type="evidence" value="ECO:0007669"/>
    <property type="project" value="TreeGrafter"/>
</dbReference>
<feature type="active site" description="Proton acceptor; for dehydratase activity" evidence="4">
    <location>
        <position position="1348"/>
    </location>
</feature>
<evidence type="ECO:0000256" key="2">
    <source>
        <dbReference type="ARBA" id="ARBA00022553"/>
    </source>
</evidence>
<dbReference type="InterPro" id="IPR032088">
    <property type="entry name" value="SAT"/>
</dbReference>
<dbReference type="Pfam" id="PF02801">
    <property type="entry name" value="Ketoacyl-synt_C"/>
    <property type="match status" value="1"/>
</dbReference>
<dbReference type="OrthoDB" id="329835at2759"/>
<dbReference type="InterPro" id="IPR014030">
    <property type="entry name" value="Ketoacyl_synth_N"/>
</dbReference>
<dbReference type="SUPFAM" id="SSF52151">
    <property type="entry name" value="FabD/lysophospholipase-like"/>
    <property type="match status" value="1"/>
</dbReference>
<dbReference type="Proteomes" id="UP000077154">
    <property type="component" value="Unassembled WGS sequence"/>
</dbReference>
<dbReference type="GO" id="GO:0006633">
    <property type="term" value="P:fatty acid biosynthetic process"/>
    <property type="evidence" value="ECO:0007669"/>
    <property type="project" value="InterPro"/>
</dbReference>
<dbReference type="CDD" id="cd00833">
    <property type="entry name" value="PKS"/>
    <property type="match status" value="1"/>
</dbReference>
<dbReference type="InterPro" id="IPR018201">
    <property type="entry name" value="Ketoacyl_synth_AS"/>
</dbReference>
<feature type="domain" description="PKS/mFAS DH" evidence="7">
    <location>
        <begin position="1316"/>
        <end position="1622"/>
    </location>
</feature>